<feature type="signal peptide" evidence="6">
    <location>
        <begin position="1"/>
        <end position="32"/>
    </location>
</feature>
<feature type="chain" id="PRO_5046604874" evidence="6">
    <location>
        <begin position="33"/>
        <end position="234"/>
    </location>
</feature>
<dbReference type="InterPro" id="IPR051794">
    <property type="entry name" value="PG_Endopeptidase_C40"/>
</dbReference>
<dbReference type="PROSITE" id="PS51257">
    <property type="entry name" value="PROKAR_LIPOPROTEIN"/>
    <property type="match status" value="1"/>
</dbReference>
<dbReference type="Pfam" id="PF00877">
    <property type="entry name" value="NLPC_P60"/>
    <property type="match status" value="1"/>
</dbReference>
<dbReference type="EMBL" id="CP113836">
    <property type="protein sequence ID" value="WAL66648.1"/>
    <property type="molecule type" value="Genomic_DNA"/>
</dbReference>
<evidence type="ECO:0000256" key="4">
    <source>
        <dbReference type="ARBA" id="ARBA00022807"/>
    </source>
</evidence>
<keyword evidence="3" id="KW-0378">Hydrolase</keyword>
<name>A0ABY7B4R6_9PSEU</name>
<reference evidence="8" key="1">
    <citation type="submission" date="2022-11" db="EMBL/GenBank/DDBJ databases">
        <authorList>
            <person name="Mo P."/>
        </authorList>
    </citation>
    <scope>NUCLEOTIDE SEQUENCE</scope>
    <source>
        <strain evidence="8">HUAS 11-8</strain>
    </source>
</reference>
<keyword evidence="2" id="KW-0645">Protease</keyword>
<sequence>MTTAFRMSRRSLAKLAAAGLASASCCLGPVVAASAAALPAPGLSRPTADTPSPAPALPRPTSEASHPVLDVPRAAPGTPHPVLEVPRAAPKVKRTADRSAADRSVPAAARSDAVGRHESIGDLIVRLAAAQAGKPYVYGAAGPDRFDCSGLTQFIHRQLGILLPRTADAQSRAVRPVSRADMRPGDLLFFGRRGQVYHVAIYAGDNKMWTAPEPGKRVQLQRIWDNTYSVGRAW</sequence>
<feature type="region of interest" description="Disordered" evidence="5">
    <location>
        <begin position="42"/>
        <end position="112"/>
    </location>
</feature>
<dbReference type="PROSITE" id="PS51318">
    <property type="entry name" value="TAT"/>
    <property type="match status" value="1"/>
</dbReference>
<protein>
    <submittedName>
        <fullName evidence="8">NlpC/P60 family protein</fullName>
    </submittedName>
</protein>
<gene>
    <name evidence="8" type="ORF">ORV05_02190</name>
</gene>
<dbReference type="PANTHER" id="PTHR47359">
    <property type="entry name" value="PEPTIDOGLYCAN DL-ENDOPEPTIDASE CWLO"/>
    <property type="match status" value="1"/>
</dbReference>
<evidence type="ECO:0000259" key="7">
    <source>
        <dbReference type="PROSITE" id="PS51935"/>
    </source>
</evidence>
<dbReference type="InterPro" id="IPR006311">
    <property type="entry name" value="TAT_signal"/>
</dbReference>
<keyword evidence="9" id="KW-1185">Reference proteome</keyword>
<evidence type="ECO:0000256" key="3">
    <source>
        <dbReference type="ARBA" id="ARBA00022801"/>
    </source>
</evidence>
<dbReference type="PROSITE" id="PS51935">
    <property type="entry name" value="NLPC_P60"/>
    <property type="match status" value="1"/>
</dbReference>
<dbReference type="Gene3D" id="3.90.1720.10">
    <property type="entry name" value="endopeptidase domain like (from Nostoc punctiforme)"/>
    <property type="match status" value="1"/>
</dbReference>
<dbReference type="RefSeq" id="WP_268756780.1">
    <property type="nucleotide sequence ID" value="NZ_CP113836.1"/>
</dbReference>
<accession>A0ABY7B4R6</accession>
<feature type="domain" description="NlpC/P60" evidence="7">
    <location>
        <begin position="118"/>
        <end position="234"/>
    </location>
</feature>
<organism evidence="8 9">
    <name type="scientific">Amycolatopsis cynarae</name>
    <dbReference type="NCBI Taxonomy" id="2995223"/>
    <lineage>
        <taxon>Bacteria</taxon>
        <taxon>Bacillati</taxon>
        <taxon>Actinomycetota</taxon>
        <taxon>Actinomycetes</taxon>
        <taxon>Pseudonocardiales</taxon>
        <taxon>Pseudonocardiaceae</taxon>
        <taxon>Amycolatopsis</taxon>
    </lineage>
</organism>
<evidence type="ECO:0000313" key="9">
    <source>
        <dbReference type="Proteomes" id="UP001163203"/>
    </source>
</evidence>
<keyword evidence="4" id="KW-0788">Thiol protease</keyword>
<evidence type="ECO:0000256" key="2">
    <source>
        <dbReference type="ARBA" id="ARBA00022670"/>
    </source>
</evidence>
<evidence type="ECO:0000313" key="8">
    <source>
        <dbReference type="EMBL" id="WAL66648.1"/>
    </source>
</evidence>
<dbReference type="PANTHER" id="PTHR47359:SF3">
    <property type="entry name" value="NLP_P60 DOMAIN-CONTAINING PROTEIN-RELATED"/>
    <property type="match status" value="1"/>
</dbReference>
<proteinExistence type="inferred from homology"/>
<evidence type="ECO:0000256" key="1">
    <source>
        <dbReference type="ARBA" id="ARBA00007074"/>
    </source>
</evidence>
<comment type="similarity">
    <text evidence="1">Belongs to the peptidase C40 family.</text>
</comment>
<keyword evidence="6" id="KW-0732">Signal</keyword>
<dbReference type="SUPFAM" id="SSF54001">
    <property type="entry name" value="Cysteine proteinases"/>
    <property type="match status" value="1"/>
</dbReference>
<dbReference type="Proteomes" id="UP001163203">
    <property type="component" value="Chromosome"/>
</dbReference>
<evidence type="ECO:0000256" key="6">
    <source>
        <dbReference type="SAM" id="SignalP"/>
    </source>
</evidence>
<dbReference type="InterPro" id="IPR000064">
    <property type="entry name" value="NLP_P60_dom"/>
</dbReference>
<evidence type="ECO:0000256" key="5">
    <source>
        <dbReference type="SAM" id="MobiDB-lite"/>
    </source>
</evidence>
<dbReference type="InterPro" id="IPR038765">
    <property type="entry name" value="Papain-like_cys_pep_sf"/>
</dbReference>